<evidence type="ECO:0000256" key="1">
    <source>
        <dbReference type="SAM" id="MobiDB-lite"/>
    </source>
</evidence>
<organism evidence="2">
    <name type="scientific">hydrothermal vent metagenome</name>
    <dbReference type="NCBI Taxonomy" id="652676"/>
    <lineage>
        <taxon>unclassified sequences</taxon>
        <taxon>metagenomes</taxon>
        <taxon>ecological metagenomes</taxon>
    </lineage>
</organism>
<dbReference type="AlphaFoldDB" id="A0A3B0XVY3"/>
<evidence type="ECO:0000313" key="2">
    <source>
        <dbReference type="EMBL" id="VAW72518.1"/>
    </source>
</evidence>
<feature type="compositionally biased region" description="Basic and acidic residues" evidence="1">
    <location>
        <begin position="418"/>
        <end position="442"/>
    </location>
</feature>
<feature type="compositionally biased region" description="Polar residues" evidence="1">
    <location>
        <begin position="444"/>
        <end position="457"/>
    </location>
</feature>
<reference evidence="2" key="1">
    <citation type="submission" date="2018-06" db="EMBL/GenBank/DDBJ databases">
        <authorList>
            <person name="Zhirakovskaya E."/>
        </authorList>
    </citation>
    <scope>NUCLEOTIDE SEQUENCE</scope>
</reference>
<sequence>GPVVKKGEALSNEAYQSALELLKDEKLLDRILEDFNACGVVGENTNKLVGYLACVSRKLDKPLAVMIQSSSAAGKSALMDAILNFIPEEERVQYSAMTGQSLYYMGDMDLKNKILAISEEEGAQNASYALKLLQSEGEVSIASTGKDETTGDMVTKTYIVKGPVMLFLTTTAINLDEELLNRCLVLSVDESREQTKAIHDIQRKQQMLEGLFADSNKMYLTALHRNAQRILQPVDVVNPYADQLTFLDDKTRTRRDHIKYLHLINSITFLHQYQRETRTAQRRGETYRFIEVAIKDIEVANDLANEILGQTLDELPPQTRKMLDYIYQMVKVACEKEGIERSQYRFTRKTVRHYVGWTDFQVKTHMKKLEEMEYVLVHKGGRGQSFVYELLYNDEGKDNEKFLMGLIDVKDIKRNYDANKEHRKTNKEPSRSIQRAPKEHRSSIVKNSVNTTDTVLNEKTGEKDEKHISIGNIKVSSCRSDISETEA</sequence>
<proteinExistence type="predicted"/>
<name>A0A3B0XVY3_9ZZZZ</name>
<dbReference type="EMBL" id="UOFJ01000667">
    <property type="protein sequence ID" value="VAW72518.1"/>
    <property type="molecule type" value="Genomic_DNA"/>
</dbReference>
<accession>A0A3B0XVY3</accession>
<feature type="non-terminal residue" evidence="2">
    <location>
        <position position="1"/>
    </location>
</feature>
<protein>
    <submittedName>
        <fullName evidence="2">DNA primase, phage associated</fullName>
    </submittedName>
</protein>
<gene>
    <name evidence="2" type="ORF">MNBD_GAMMA10-3091</name>
</gene>
<feature type="region of interest" description="Disordered" evidence="1">
    <location>
        <begin position="418"/>
        <end position="467"/>
    </location>
</feature>